<dbReference type="Pfam" id="PF06803">
    <property type="entry name" value="DUF1232"/>
    <property type="match status" value="1"/>
</dbReference>
<comment type="subcellular location">
    <subcellularLocation>
        <location evidence="1">Endomembrane system</location>
        <topology evidence="1">Multi-pass membrane protein</topology>
    </subcellularLocation>
</comment>
<protein>
    <recommendedName>
        <fullName evidence="6">DUF1232 domain-containing protein</fullName>
    </recommendedName>
</protein>
<evidence type="ECO:0000256" key="4">
    <source>
        <dbReference type="ARBA" id="ARBA00023136"/>
    </source>
</evidence>
<keyword evidence="8" id="KW-1185">Reference proteome</keyword>
<feature type="transmembrane region" description="Helical" evidence="5">
    <location>
        <begin position="126"/>
        <end position="144"/>
    </location>
</feature>
<dbReference type="EMBL" id="OZ021745">
    <property type="protein sequence ID" value="CAK9313838.1"/>
    <property type="molecule type" value="Genomic_DNA"/>
</dbReference>
<keyword evidence="3 5" id="KW-1133">Transmembrane helix</keyword>
<dbReference type="InterPro" id="IPR010652">
    <property type="entry name" value="DUF1232"/>
</dbReference>
<evidence type="ECO:0000313" key="8">
    <source>
        <dbReference type="Proteomes" id="UP001642487"/>
    </source>
</evidence>
<reference evidence="7 8" key="1">
    <citation type="submission" date="2024-03" db="EMBL/GenBank/DDBJ databases">
        <authorList>
            <person name="Gkanogiannis A."/>
            <person name="Becerra Lopez-Lavalle L."/>
        </authorList>
    </citation>
    <scope>NUCLEOTIDE SEQUENCE [LARGE SCALE GENOMIC DNA]</scope>
</reference>
<feature type="transmembrane region" description="Helical" evidence="5">
    <location>
        <begin position="94"/>
        <end position="120"/>
    </location>
</feature>
<evidence type="ECO:0000259" key="6">
    <source>
        <dbReference type="Pfam" id="PF06803"/>
    </source>
</evidence>
<evidence type="ECO:0000256" key="1">
    <source>
        <dbReference type="ARBA" id="ARBA00004127"/>
    </source>
</evidence>
<keyword evidence="4 5" id="KW-0472">Membrane</keyword>
<evidence type="ECO:0000313" key="7">
    <source>
        <dbReference type="EMBL" id="CAK9313838.1"/>
    </source>
</evidence>
<name>A0ABP0Y4F8_9ROSI</name>
<evidence type="ECO:0000256" key="2">
    <source>
        <dbReference type="ARBA" id="ARBA00022692"/>
    </source>
</evidence>
<dbReference type="PANTHER" id="PTHR22894">
    <property type="entry name" value="RING-TYPE DOMAIN-CONTAINING PROTEIN"/>
    <property type="match status" value="1"/>
</dbReference>
<evidence type="ECO:0000256" key="3">
    <source>
        <dbReference type="ARBA" id="ARBA00022989"/>
    </source>
</evidence>
<evidence type="ECO:0000256" key="5">
    <source>
        <dbReference type="SAM" id="Phobius"/>
    </source>
</evidence>
<organism evidence="7 8">
    <name type="scientific">Citrullus colocynthis</name>
    <name type="common">colocynth</name>
    <dbReference type="NCBI Taxonomy" id="252529"/>
    <lineage>
        <taxon>Eukaryota</taxon>
        <taxon>Viridiplantae</taxon>
        <taxon>Streptophyta</taxon>
        <taxon>Embryophyta</taxon>
        <taxon>Tracheophyta</taxon>
        <taxon>Spermatophyta</taxon>
        <taxon>Magnoliopsida</taxon>
        <taxon>eudicotyledons</taxon>
        <taxon>Gunneridae</taxon>
        <taxon>Pentapetalae</taxon>
        <taxon>rosids</taxon>
        <taxon>fabids</taxon>
        <taxon>Cucurbitales</taxon>
        <taxon>Cucurbitaceae</taxon>
        <taxon>Benincaseae</taxon>
        <taxon>Citrullus</taxon>
    </lineage>
</organism>
<dbReference type="PANTHER" id="PTHR22894:SF5">
    <property type="entry name" value="RING-TYPE DOMAIN-CONTAINING PROTEIN"/>
    <property type="match status" value="1"/>
</dbReference>
<dbReference type="Proteomes" id="UP001642487">
    <property type="component" value="Chromosome 11"/>
</dbReference>
<accession>A0ABP0Y4F8</accession>
<feature type="domain" description="DUF1232" evidence="6">
    <location>
        <begin position="96"/>
        <end position="130"/>
    </location>
</feature>
<proteinExistence type="predicted"/>
<dbReference type="InterPro" id="IPR038896">
    <property type="entry name" value="RNF170"/>
</dbReference>
<sequence length="151" mass="17234">MLVWDHGSPFQPCKCPLCRRQISLLVPSEVSPIQQSDPEVARVLNNIRTYNRHFGGNSTGLSQQLQDLPFLLRRLLRELLNPQRSLPLVIRTRVYIAMVLSVVYAVSPIDIIPEALLGLFGLMDDIFILLICFLYIAAIYRSVLYNRHGET</sequence>
<gene>
    <name evidence="7" type="ORF">CITCOLO1_LOCUS5575</name>
</gene>
<keyword evidence="2 5" id="KW-0812">Transmembrane</keyword>